<evidence type="ECO:0008006" key="6">
    <source>
        <dbReference type="Google" id="ProtNLM"/>
    </source>
</evidence>
<accession>A0A2H0KCL9</accession>
<dbReference type="EMBL" id="PCVG01000078">
    <property type="protein sequence ID" value="PIQ68134.1"/>
    <property type="molecule type" value="Genomic_DNA"/>
</dbReference>
<dbReference type="InterPro" id="IPR050695">
    <property type="entry name" value="N-acetylmuramoyl_amidase_3"/>
</dbReference>
<dbReference type="InterPro" id="IPR036365">
    <property type="entry name" value="PGBD-like_sf"/>
</dbReference>
<dbReference type="InterPro" id="IPR002477">
    <property type="entry name" value="Peptidoglycan-bd-like"/>
</dbReference>
<dbReference type="Proteomes" id="UP000229342">
    <property type="component" value="Unassembled WGS sequence"/>
</dbReference>
<protein>
    <recommendedName>
        <fullName evidence="6">MurNAc-LAA domain-containing protein</fullName>
    </recommendedName>
</protein>
<dbReference type="GO" id="GO:0008745">
    <property type="term" value="F:N-acetylmuramoyl-L-alanine amidase activity"/>
    <property type="evidence" value="ECO:0007669"/>
    <property type="project" value="InterPro"/>
</dbReference>
<dbReference type="Pfam" id="PF01471">
    <property type="entry name" value="PG_binding_1"/>
    <property type="match status" value="1"/>
</dbReference>
<reference evidence="4 5" key="1">
    <citation type="submission" date="2017-09" db="EMBL/GenBank/DDBJ databases">
        <title>Depth-based differentiation of microbial function through sediment-hosted aquifers and enrichment of novel symbionts in the deep terrestrial subsurface.</title>
        <authorList>
            <person name="Probst A.J."/>
            <person name="Ladd B."/>
            <person name="Jarett J.K."/>
            <person name="Geller-Mcgrath D.E."/>
            <person name="Sieber C.M."/>
            <person name="Emerson J.B."/>
            <person name="Anantharaman K."/>
            <person name="Thomas B.C."/>
            <person name="Malmstrom R."/>
            <person name="Stieglmeier M."/>
            <person name="Klingl A."/>
            <person name="Woyke T."/>
            <person name="Ryan C.M."/>
            <person name="Banfield J.F."/>
        </authorList>
    </citation>
    <scope>NUCLEOTIDE SEQUENCE [LARGE SCALE GENOMIC DNA]</scope>
    <source>
        <strain evidence="4">CG11_big_fil_rev_8_21_14_0_20_46_11</strain>
    </source>
</reference>
<dbReference type="AlphaFoldDB" id="A0A2H0KCL9"/>
<gene>
    <name evidence="4" type="ORF">COV91_05685</name>
</gene>
<dbReference type="Gene3D" id="1.10.101.10">
    <property type="entry name" value="PGBD-like superfamily/PGBD"/>
    <property type="match status" value="1"/>
</dbReference>
<name>A0A2H0KCL9_9BACT</name>
<dbReference type="InterPro" id="IPR036366">
    <property type="entry name" value="PGBDSf"/>
</dbReference>
<comment type="caution">
    <text evidence="4">The sequence shown here is derived from an EMBL/GenBank/DDBJ whole genome shotgun (WGS) entry which is preliminary data.</text>
</comment>
<evidence type="ECO:0000313" key="4">
    <source>
        <dbReference type="EMBL" id="PIQ68134.1"/>
    </source>
</evidence>
<sequence length="407" mass="45369">MKRFSLLSLCVVGGSALVLLFGFVAPNTFTFSNVPKLLSSIFFVDSTTTVALKESYRSGERIRVLIVPGHDNESWGTEFLGIREADMTLALGEELYAFLKADSHFDPVITREKNGYTDEFQNYFDKDTGRVRGFVANKKRVMQDLLKQGLAEKEEGVVHNTAVSSVAYRLYSINTWANENDIDLVIHIHINDYPGRRWNQTGRYDGFTVYVPDGQYSNAKPSRVIGEAIASTLSTVLATSNLPTEAGQGGVVPDQELIALGSYNTLDPASVLIEYGYIYEPQFRTTASREVIVHEFAFQTYLGLNQFFGNFLETFRTYKTSLLPYQFKHTLTQGSPAGRDILSLQEALSLQGVYPPDGEDLHSCPKSGHFGPCTRRGVREFQELFGLPSTGYVDAGTQAKLSELYSR</sequence>
<organism evidence="4 5">
    <name type="scientific">Candidatus Taylorbacteria bacterium CG11_big_fil_rev_8_21_14_0_20_46_11</name>
    <dbReference type="NCBI Taxonomy" id="1975025"/>
    <lineage>
        <taxon>Bacteria</taxon>
        <taxon>Candidatus Tayloriibacteriota</taxon>
    </lineage>
</organism>
<dbReference type="Pfam" id="PF01520">
    <property type="entry name" value="Amidase_3"/>
    <property type="match status" value="1"/>
</dbReference>
<evidence type="ECO:0000256" key="1">
    <source>
        <dbReference type="ARBA" id="ARBA00022801"/>
    </source>
</evidence>
<evidence type="ECO:0000313" key="5">
    <source>
        <dbReference type="Proteomes" id="UP000229342"/>
    </source>
</evidence>
<dbReference type="SUPFAM" id="SSF53187">
    <property type="entry name" value="Zn-dependent exopeptidases"/>
    <property type="match status" value="1"/>
</dbReference>
<evidence type="ECO:0000259" key="3">
    <source>
        <dbReference type="Pfam" id="PF01520"/>
    </source>
</evidence>
<dbReference type="GO" id="GO:0009253">
    <property type="term" value="P:peptidoglycan catabolic process"/>
    <property type="evidence" value="ECO:0007669"/>
    <property type="project" value="InterPro"/>
</dbReference>
<dbReference type="PANTHER" id="PTHR30404:SF0">
    <property type="entry name" value="N-ACETYLMURAMOYL-L-ALANINE AMIDASE AMIC"/>
    <property type="match status" value="1"/>
</dbReference>
<evidence type="ECO:0000259" key="2">
    <source>
        <dbReference type="Pfam" id="PF01471"/>
    </source>
</evidence>
<proteinExistence type="predicted"/>
<keyword evidence="1" id="KW-0378">Hydrolase</keyword>
<dbReference type="PANTHER" id="PTHR30404">
    <property type="entry name" value="N-ACETYLMURAMOYL-L-ALANINE AMIDASE"/>
    <property type="match status" value="1"/>
</dbReference>
<dbReference type="InterPro" id="IPR002508">
    <property type="entry name" value="MurNAc-LAA_cat"/>
</dbReference>
<dbReference type="Gene3D" id="3.40.630.40">
    <property type="entry name" value="Zn-dependent exopeptidases"/>
    <property type="match status" value="1"/>
</dbReference>
<dbReference type="GO" id="GO:0030288">
    <property type="term" value="C:outer membrane-bounded periplasmic space"/>
    <property type="evidence" value="ECO:0007669"/>
    <property type="project" value="TreeGrafter"/>
</dbReference>
<feature type="domain" description="Peptidoglycan binding-like" evidence="2">
    <location>
        <begin position="339"/>
        <end position="401"/>
    </location>
</feature>
<dbReference type="SUPFAM" id="SSF47090">
    <property type="entry name" value="PGBD-like"/>
    <property type="match status" value="1"/>
</dbReference>
<feature type="domain" description="MurNAc-LAA" evidence="3">
    <location>
        <begin position="64"/>
        <end position="302"/>
    </location>
</feature>